<evidence type="ECO:0008006" key="5">
    <source>
        <dbReference type="Google" id="ProtNLM"/>
    </source>
</evidence>
<dbReference type="Proteomes" id="UP001307889">
    <property type="component" value="Chromosome 10"/>
</dbReference>
<protein>
    <recommendedName>
        <fullName evidence="5">Secreted protein</fullName>
    </recommendedName>
</protein>
<evidence type="ECO:0000313" key="4">
    <source>
        <dbReference type="Proteomes" id="UP001307889"/>
    </source>
</evidence>
<keyword evidence="2" id="KW-0732">Signal</keyword>
<organism evidence="3 4">
    <name type="scientific">Nesidiocoris tenuis</name>
    <dbReference type="NCBI Taxonomy" id="355587"/>
    <lineage>
        <taxon>Eukaryota</taxon>
        <taxon>Metazoa</taxon>
        <taxon>Ecdysozoa</taxon>
        <taxon>Arthropoda</taxon>
        <taxon>Hexapoda</taxon>
        <taxon>Insecta</taxon>
        <taxon>Pterygota</taxon>
        <taxon>Neoptera</taxon>
        <taxon>Paraneoptera</taxon>
        <taxon>Hemiptera</taxon>
        <taxon>Heteroptera</taxon>
        <taxon>Panheteroptera</taxon>
        <taxon>Cimicomorpha</taxon>
        <taxon>Miridae</taxon>
        <taxon>Dicyphina</taxon>
        <taxon>Nesidiocoris</taxon>
    </lineage>
</organism>
<sequence length="129" mass="14687">MFLLLVMLCAHGAFAAPLHMLRIRNLVLLFVEAPNGEVVDVLYAAGGDKVGDVVAPTEKAERDLTERDTEPLERMESRNNHQREEESEEFDPILDGPRVESSVIQAPRFRPPCESGHRKDRHGKCRRIW</sequence>
<proteinExistence type="predicted"/>
<gene>
    <name evidence="3" type="ORF">NTJ_11935</name>
</gene>
<evidence type="ECO:0000256" key="2">
    <source>
        <dbReference type="SAM" id="SignalP"/>
    </source>
</evidence>
<evidence type="ECO:0000313" key="3">
    <source>
        <dbReference type="EMBL" id="BES99119.1"/>
    </source>
</evidence>
<evidence type="ECO:0000256" key="1">
    <source>
        <dbReference type="SAM" id="MobiDB-lite"/>
    </source>
</evidence>
<feature type="chain" id="PRO_5045903527" description="Secreted protein" evidence="2">
    <location>
        <begin position="16"/>
        <end position="129"/>
    </location>
</feature>
<reference evidence="3 4" key="1">
    <citation type="submission" date="2023-09" db="EMBL/GenBank/DDBJ databases">
        <title>Nesidiocoris tenuis whole genome shotgun sequence.</title>
        <authorList>
            <person name="Shibata T."/>
            <person name="Shimoda M."/>
            <person name="Kobayashi T."/>
            <person name="Uehara T."/>
        </authorList>
    </citation>
    <scope>NUCLEOTIDE SEQUENCE [LARGE SCALE GENOMIC DNA]</scope>
    <source>
        <strain evidence="3 4">Japan</strain>
    </source>
</reference>
<feature type="compositionally biased region" description="Basic and acidic residues" evidence="1">
    <location>
        <begin position="58"/>
        <end position="84"/>
    </location>
</feature>
<name>A0ABN7B692_9HEMI</name>
<feature type="region of interest" description="Disordered" evidence="1">
    <location>
        <begin position="54"/>
        <end position="129"/>
    </location>
</feature>
<accession>A0ABN7B692</accession>
<feature type="compositionally biased region" description="Basic residues" evidence="1">
    <location>
        <begin position="118"/>
        <end position="129"/>
    </location>
</feature>
<dbReference type="EMBL" id="AP028918">
    <property type="protein sequence ID" value="BES99119.1"/>
    <property type="molecule type" value="Genomic_DNA"/>
</dbReference>
<feature type="signal peptide" evidence="2">
    <location>
        <begin position="1"/>
        <end position="15"/>
    </location>
</feature>
<keyword evidence="4" id="KW-1185">Reference proteome</keyword>